<protein>
    <submittedName>
        <fullName evidence="3">Uncharacterized protein</fullName>
    </submittedName>
</protein>
<keyword evidence="1" id="KW-0175">Coiled coil</keyword>
<dbReference type="PANTHER" id="PTHR21549">
    <property type="entry name" value="MUTATED IN BLADDER CANCER 1"/>
    <property type="match status" value="1"/>
</dbReference>
<feature type="region of interest" description="Disordered" evidence="2">
    <location>
        <begin position="67"/>
        <end position="151"/>
    </location>
</feature>
<sequence length="359" mass="41144">MTQKATMSKIKEDIRHLSVNGGEYSGGLERVMEGLEDELYEFKCAMRKGFDVLVVKEKSLSSEVEELRGKVKEWEKKPRRDVPAMQPTAGSRPSTAAAAATRRRSAGEEHVTADEGVQERKGADTEEEGKECRGVSNKRSGGDSGQRRRERYGDAVEQINRLIQREGGATGGWPQHEHDCFLRLWTQARSRGPKHEARPPPSSPADRAAVSSLLQRAQTMLPARSADEVEEHLRWHGRHTGYNEEKRRLAKAWREERQHEQQADAETNECPNGTCEEFTPNGNTNGTVQTTQQQDYRRAAAAAEQRERERKRKEVEAWRAAKEAKEREQREREERRRADEAAKFDECRDRMRLFSLVFF</sequence>
<dbReference type="Proteomes" id="UP000002630">
    <property type="component" value="Linkage Group LG09"/>
</dbReference>
<organism evidence="3 4">
    <name type="scientific">Ectocarpus siliculosus</name>
    <name type="common">Brown alga</name>
    <name type="synonym">Conferva siliculosa</name>
    <dbReference type="NCBI Taxonomy" id="2880"/>
    <lineage>
        <taxon>Eukaryota</taxon>
        <taxon>Sar</taxon>
        <taxon>Stramenopiles</taxon>
        <taxon>Ochrophyta</taxon>
        <taxon>PX clade</taxon>
        <taxon>Phaeophyceae</taxon>
        <taxon>Ectocarpales</taxon>
        <taxon>Ectocarpaceae</taxon>
        <taxon>Ectocarpus</taxon>
    </lineage>
</organism>
<feature type="compositionally biased region" description="Low complexity" evidence="2">
    <location>
        <begin position="87"/>
        <end position="100"/>
    </location>
</feature>
<evidence type="ECO:0000256" key="1">
    <source>
        <dbReference type="ARBA" id="ARBA00023054"/>
    </source>
</evidence>
<name>D8LIR4_ECTSI</name>
<gene>
    <name evidence="3" type="ORF">Esi_0224_0016</name>
</gene>
<feature type="region of interest" description="Disordered" evidence="2">
    <location>
        <begin position="299"/>
        <end position="341"/>
    </location>
</feature>
<dbReference type="EMBL" id="FN648403">
    <property type="protein sequence ID" value="CBN79437.1"/>
    <property type="molecule type" value="Genomic_DNA"/>
</dbReference>
<proteinExistence type="predicted"/>
<evidence type="ECO:0000313" key="4">
    <source>
        <dbReference type="Proteomes" id="UP000002630"/>
    </source>
</evidence>
<evidence type="ECO:0000313" key="3">
    <source>
        <dbReference type="EMBL" id="CBN79437.1"/>
    </source>
</evidence>
<dbReference type="OrthoDB" id="2152435at2759"/>
<accession>D8LIR4</accession>
<dbReference type="STRING" id="2880.D8LIR4"/>
<evidence type="ECO:0000256" key="2">
    <source>
        <dbReference type="SAM" id="MobiDB-lite"/>
    </source>
</evidence>
<feature type="region of interest" description="Disordered" evidence="2">
    <location>
        <begin position="189"/>
        <end position="210"/>
    </location>
</feature>
<dbReference type="PANTHER" id="PTHR21549:SF0">
    <property type="entry name" value="COILED-COIL DOMAIN-CONTAINING PROTEIN 112"/>
    <property type="match status" value="1"/>
</dbReference>
<dbReference type="InParanoid" id="D8LIR4"/>
<feature type="compositionally biased region" description="Basic and acidic residues" evidence="2">
    <location>
        <begin position="67"/>
        <end position="82"/>
    </location>
</feature>
<dbReference type="InterPro" id="IPR039902">
    <property type="entry name" value="CCDC148/CCDC112"/>
</dbReference>
<feature type="compositionally biased region" description="Basic and acidic residues" evidence="2">
    <location>
        <begin position="304"/>
        <end position="341"/>
    </location>
</feature>
<keyword evidence="4" id="KW-1185">Reference proteome</keyword>
<dbReference type="EMBL" id="FN649734">
    <property type="protein sequence ID" value="CBN79437.1"/>
    <property type="molecule type" value="Genomic_DNA"/>
</dbReference>
<dbReference type="AlphaFoldDB" id="D8LIR4"/>
<feature type="compositionally biased region" description="Basic and acidic residues" evidence="2">
    <location>
        <begin position="105"/>
        <end position="124"/>
    </location>
</feature>
<reference evidence="3 4" key="1">
    <citation type="journal article" date="2010" name="Nature">
        <title>The Ectocarpus genome and the independent evolution of multicellularity in brown algae.</title>
        <authorList>
            <person name="Cock J.M."/>
            <person name="Sterck L."/>
            <person name="Rouze P."/>
            <person name="Scornet D."/>
            <person name="Allen A.E."/>
            <person name="Amoutzias G."/>
            <person name="Anthouard V."/>
            <person name="Artiguenave F."/>
            <person name="Aury J.M."/>
            <person name="Badger J.H."/>
            <person name="Beszteri B."/>
            <person name="Billiau K."/>
            <person name="Bonnet E."/>
            <person name="Bothwell J.H."/>
            <person name="Bowler C."/>
            <person name="Boyen C."/>
            <person name="Brownlee C."/>
            <person name="Carrano C.J."/>
            <person name="Charrier B."/>
            <person name="Cho G.Y."/>
            <person name="Coelho S.M."/>
            <person name="Collen J."/>
            <person name="Corre E."/>
            <person name="Da Silva C."/>
            <person name="Delage L."/>
            <person name="Delaroque N."/>
            <person name="Dittami S.M."/>
            <person name="Doulbeau S."/>
            <person name="Elias M."/>
            <person name="Farnham G."/>
            <person name="Gachon C.M."/>
            <person name="Gschloessl B."/>
            <person name="Heesch S."/>
            <person name="Jabbari K."/>
            <person name="Jubin C."/>
            <person name="Kawai H."/>
            <person name="Kimura K."/>
            <person name="Kloareg B."/>
            <person name="Kupper F.C."/>
            <person name="Lang D."/>
            <person name="Le Bail A."/>
            <person name="Leblanc C."/>
            <person name="Lerouge P."/>
            <person name="Lohr M."/>
            <person name="Lopez P.J."/>
            <person name="Martens C."/>
            <person name="Maumus F."/>
            <person name="Michel G."/>
            <person name="Miranda-Saavedra D."/>
            <person name="Morales J."/>
            <person name="Moreau H."/>
            <person name="Motomura T."/>
            <person name="Nagasato C."/>
            <person name="Napoli C.A."/>
            <person name="Nelson D.R."/>
            <person name="Nyvall-Collen P."/>
            <person name="Peters A.F."/>
            <person name="Pommier C."/>
            <person name="Potin P."/>
            <person name="Poulain J."/>
            <person name="Quesneville H."/>
            <person name="Read B."/>
            <person name="Rensing S.A."/>
            <person name="Ritter A."/>
            <person name="Rousvoal S."/>
            <person name="Samanta M."/>
            <person name="Samson G."/>
            <person name="Schroeder D.C."/>
            <person name="Segurens B."/>
            <person name="Strittmatter M."/>
            <person name="Tonon T."/>
            <person name="Tregear J.W."/>
            <person name="Valentin K."/>
            <person name="von Dassow P."/>
            <person name="Yamagishi T."/>
            <person name="Van de Peer Y."/>
            <person name="Wincker P."/>
        </authorList>
    </citation>
    <scope>NUCLEOTIDE SEQUENCE [LARGE SCALE GENOMIC DNA]</scope>
    <source>
        <strain evidence="4">Ec32 / CCAP1310/4</strain>
    </source>
</reference>